<reference evidence="4" key="1">
    <citation type="journal article" date="2019" name="Int. J. Syst. Evol. Microbiol.">
        <title>The Global Catalogue of Microorganisms (GCM) 10K type strain sequencing project: providing services to taxonomists for standard genome sequencing and annotation.</title>
        <authorList>
            <consortium name="The Broad Institute Genomics Platform"/>
            <consortium name="The Broad Institute Genome Sequencing Center for Infectious Disease"/>
            <person name="Wu L."/>
            <person name="Ma J."/>
        </authorList>
    </citation>
    <scope>NUCLEOTIDE SEQUENCE [LARGE SCALE GENOMIC DNA]</scope>
    <source>
        <strain evidence="4">JCM 14549</strain>
    </source>
</reference>
<feature type="compositionally biased region" description="Basic and acidic residues" evidence="1">
    <location>
        <begin position="130"/>
        <end position="147"/>
    </location>
</feature>
<name>A0ABP5GMQ8_9ACTN</name>
<feature type="transmembrane region" description="Helical" evidence="2">
    <location>
        <begin position="74"/>
        <end position="98"/>
    </location>
</feature>
<evidence type="ECO:0000256" key="1">
    <source>
        <dbReference type="SAM" id="MobiDB-lite"/>
    </source>
</evidence>
<feature type="region of interest" description="Disordered" evidence="1">
    <location>
        <begin position="107"/>
        <end position="155"/>
    </location>
</feature>
<comment type="caution">
    <text evidence="3">The sequence shown here is derived from an EMBL/GenBank/DDBJ whole genome shotgun (WGS) entry which is preliminary data.</text>
</comment>
<dbReference type="RefSeq" id="WP_259453290.1">
    <property type="nucleotide sequence ID" value="NZ_BAAANQ010000003.1"/>
</dbReference>
<keyword evidence="2" id="KW-1133">Transmembrane helix</keyword>
<evidence type="ECO:0000256" key="2">
    <source>
        <dbReference type="SAM" id="Phobius"/>
    </source>
</evidence>
<evidence type="ECO:0000313" key="3">
    <source>
        <dbReference type="EMBL" id="GAA2048682.1"/>
    </source>
</evidence>
<evidence type="ECO:0000313" key="4">
    <source>
        <dbReference type="Proteomes" id="UP001403094"/>
    </source>
</evidence>
<sequence length="155" mass="16020">MEGHAGGAVRRRALLANPVTAVLAAVMVLAWLPVLGREGSTSMAPGMLLIALSLPSLMLTTGLGHLVWADGLPGWYVVPSILAAQTLNVLWAGALFGAARRRMAGRERVARGARAGSGDAAQPQDGGGAGRRDDDREQRGPAERESSADQYPGGA</sequence>
<protein>
    <recommendedName>
        <fullName evidence="5">Integral membrane protein</fullName>
    </recommendedName>
</protein>
<evidence type="ECO:0008006" key="5">
    <source>
        <dbReference type="Google" id="ProtNLM"/>
    </source>
</evidence>
<feature type="transmembrane region" description="Helical" evidence="2">
    <location>
        <begin position="47"/>
        <end position="68"/>
    </location>
</feature>
<gene>
    <name evidence="3" type="ORF">GCM10009757_18810</name>
</gene>
<dbReference type="EMBL" id="BAAANQ010000003">
    <property type="protein sequence ID" value="GAA2048682.1"/>
    <property type="molecule type" value="Genomic_DNA"/>
</dbReference>
<feature type="transmembrane region" description="Helical" evidence="2">
    <location>
        <begin position="15"/>
        <end position="35"/>
    </location>
</feature>
<accession>A0ABP5GMQ8</accession>
<feature type="compositionally biased region" description="Low complexity" evidence="1">
    <location>
        <begin position="112"/>
        <end position="124"/>
    </location>
</feature>
<dbReference type="Proteomes" id="UP001403094">
    <property type="component" value="Unassembled WGS sequence"/>
</dbReference>
<organism evidence="3 4">
    <name type="scientific">Streptomyces cheonanensis</name>
    <dbReference type="NCBI Taxonomy" id="312720"/>
    <lineage>
        <taxon>Bacteria</taxon>
        <taxon>Bacillati</taxon>
        <taxon>Actinomycetota</taxon>
        <taxon>Actinomycetes</taxon>
        <taxon>Kitasatosporales</taxon>
        <taxon>Streptomycetaceae</taxon>
        <taxon>Streptomyces</taxon>
    </lineage>
</organism>
<keyword evidence="4" id="KW-1185">Reference proteome</keyword>
<keyword evidence="2" id="KW-0812">Transmembrane</keyword>
<keyword evidence="2" id="KW-0472">Membrane</keyword>
<proteinExistence type="predicted"/>